<evidence type="ECO:0000313" key="8">
    <source>
        <dbReference type="Proteomes" id="UP000887568"/>
    </source>
</evidence>
<accession>A0A914BTR0</accession>
<dbReference type="GeneID" id="119746250"/>
<sequence length="331" mass="36972">MEEIETHCYNKGCGKKFVPSENGPDACEHHPGEPVFHDAYKGWSCCNKRTTDFTEFLNIKGCAKGLHSNQKPPEKPKPAPLSKEEKEAVVVVEAPKPNQPIEPTERPSETDPLVRLPVTVGASLKTALEQLTVSDPGVKTAEGATSNDVKEGTVCKNLSCQKSYVNEQSNFEKCIYHHGKAIFHEGMKYWSCCRRKTTDFNNFLEQEGCTEGSHVWIVKEDDTKKLVDCRYDWHQTSSQVVLSVYCKNSQPDLSFVEANQVLLNVSISFNQGKNQFTKTIRLYGVIDPTRSSMTMLGSKCEIKLKKGEAGSWKKYELPPATKTTAKEDGAN</sequence>
<dbReference type="OMA" id="KGYTCCK"/>
<feature type="domain" description="CHORD" evidence="6">
    <location>
        <begin position="8"/>
        <end position="67"/>
    </location>
</feature>
<evidence type="ECO:0000256" key="3">
    <source>
        <dbReference type="ARBA" id="ARBA00022833"/>
    </source>
</evidence>
<evidence type="ECO:0000256" key="4">
    <source>
        <dbReference type="SAM" id="MobiDB-lite"/>
    </source>
</evidence>
<dbReference type="PROSITE" id="PS51401">
    <property type="entry name" value="CHORD"/>
    <property type="match status" value="2"/>
</dbReference>
<evidence type="ECO:0000256" key="2">
    <source>
        <dbReference type="ARBA" id="ARBA00022737"/>
    </source>
</evidence>
<evidence type="ECO:0000259" key="6">
    <source>
        <dbReference type="PROSITE" id="PS51401"/>
    </source>
</evidence>
<protein>
    <recommendedName>
        <fullName evidence="9">Cysteine and histidine-rich domain-containing protein 1</fullName>
    </recommendedName>
</protein>
<dbReference type="InterPro" id="IPR039790">
    <property type="entry name" value="CHRD1"/>
</dbReference>
<dbReference type="GO" id="GO:0046872">
    <property type="term" value="F:metal ion binding"/>
    <property type="evidence" value="ECO:0007669"/>
    <property type="project" value="UniProtKB-KW"/>
</dbReference>
<feature type="domain" description="CHORD" evidence="6">
    <location>
        <begin position="155"/>
        <end position="214"/>
    </location>
</feature>
<dbReference type="RefSeq" id="XP_038079012.1">
    <property type="nucleotide sequence ID" value="XM_038223084.1"/>
</dbReference>
<dbReference type="Pfam" id="PF04969">
    <property type="entry name" value="CS"/>
    <property type="match status" value="1"/>
</dbReference>
<keyword evidence="1" id="KW-0479">Metal-binding</keyword>
<feature type="compositionally biased region" description="Basic and acidic residues" evidence="4">
    <location>
        <begin position="72"/>
        <end position="87"/>
    </location>
</feature>
<evidence type="ECO:0000313" key="7">
    <source>
        <dbReference type="EnsemblMetazoa" id="XP_038079012.1"/>
    </source>
</evidence>
<evidence type="ECO:0008006" key="9">
    <source>
        <dbReference type="Google" id="ProtNLM"/>
    </source>
</evidence>
<dbReference type="Pfam" id="PF04968">
    <property type="entry name" value="CHORD"/>
    <property type="match status" value="2"/>
</dbReference>
<keyword evidence="3" id="KW-0862">Zinc</keyword>
<dbReference type="InterPro" id="IPR007051">
    <property type="entry name" value="CHORD_dom"/>
</dbReference>
<dbReference type="Gene3D" id="2.60.40.790">
    <property type="match status" value="1"/>
</dbReference>
<dbReference type="EnsemblMetazoa" id="XM_038223084.1">
    <property type="protein sequence ID" value="XP_038079012.1"/>
    <property type="gene ID" value="LOC119746250"/>
</dbReference>
<dbReference type="PANTHER" id="PTHR46983">
    <property type="entry name" value="CYSTEINE AND HISTIDINE-RICH DOMAIN-CONTAINING PROTEIN 1"/>
    <property type="match status" value="1"/>
</dbReference>
<proteinExistence type="predicted"/>
<dbReference type="OrthoDB" id="10261079at2759"/>
<dbReference type="PANTHER" id="PTHR46983:SF3">
    <property type="entry name" value="CHPADIPLOID STATE MAINTENANCE PROTEIN CHPA"/>
    <property type="match status" value="1"/>
</dbReference>
<dbReference type="AlphaFoldDB" id="A0A914BTR0"/>
<dbReference type="Proteomes" id="UP000887568">
    <property type="component" value="Unplaced"/>
</dbReference>
<organism evidence="7 8">
    <name type="scientific">Patiria miniata</name>
    <name type="common">Bat star</name>
    <name type="synonym">Asterina miniata</name>
    <dbReference type="NCBI Taxonomy" id="46514"/>
    <lineage>
        <taxon>Eukaryota</taxon>
        <taxon>Metazoa</taxon>
        <taxon>Echinodermata</taxon>
        <taxon>Eleutherozoa</taxon>
        <taxon>Asterozoa</taxon>
        <taxon>Asteroidea</taxon>
        <taxon>Valvatacea</taxon>
        <taxon>Valvatida</taxon>
        <taxon>Asterinidae</taxon>
        <taxon>Patiria</taxon>
    </lineage>
</organism>
<reference evidence="7" key="1">
    <citation type="submission" date="2022-11" db="UniProtKB">
        <authorList>
            <consortium name="EnsemblMetazoa"/>
        </authorList>
    </citation>
    <scope>IDENTIFICATION</scope>
</reference>
<name>A0A914BTR0_PATMI</name>
<keyword evidence="8" id="KW-1185">Reference proteome</keyword>
<dbReference type="InterPro" id="IPR008978">
    <property type="entry name" value="HSP20-like_chaperone"/>
</dbReference>
<feature type="domain" description="CS" evidence="5">
    <location>
        <begin position="226"/>
        <end position="316"/>
    </location>
</feature>
<keyword evidence="2" id="KW-0677">Repeat</keyword>
<evidence type="ECO:0000259" key="5">
    <source>
        <dbReference type="PROSITE" id="PS51203"/>
    </source>
</evidence>
<dbReference type="SUPFAM" id="SSF49764">
    <property type="entry name" value="HSP20-like chaperones"/>
    <property type="match status" value="1"/>
</dbReference>
<evidence type="ECO:0000256" key="1">
    <source>
        <dbReference type="ARBA" id="ARBA00022723"/>
    </source>
</evidence>
<feature type="region of interest" description="Disordered" evidence="4">
    <location>
        <begin position="64"/>
        <end position="87"/>
    </location>
</feature>
<dbReference type="InterPro" id="IPR007052">
    <property type="entry name" value="CS_dom"/>
</dbReference>
<dbReference type="Gene3D" id="4.10.1130.20">
    <property type="match status" value="2"/>
</dbReference>
<dbReference type="PROSITE" id="PS51203">
    <property type="entry name" value="CS"/>
    <property type="match status" value="1"/>
</dbReference>